<dbReference type="AlphaFoldDB" id="A0A4Y9VT59"/>
<name>A0A4Y9VT59_9PROT</name>
<dbReference type="RefSeq" id="WP_036302135.1">
    <property type="nucleotide sequence ID" value="NZ_PQVH01000005.1"/>
</dbReference>
<evidence type="ECO:0008006" key="3">
    <source>
        <dbReference type="Google" id="ProtNLM"/>
    </source>
</evidence>
<evidence type="ECO:0000313" key="1">
    <source>
        <dbReference type="EMBL" id="TFW72510.1"/>
    </source>
</evidence>
<dbReference type="OrthoDB" id="9177782at2"/>
<organism evidence="1 2">
    <name type="scientific">Methylotenera oryzisoli</name>
    <dbReference type="NCBI Taxonomy" id="2080758"/>
    <lineage>
        <taxon>Bacteria</taxon>
        <taxon>Pseudomonadati</taxon>
        <taxon>Pseudomonadota</taxon>
        <taxon>Betaproteobacteria</taxon>
        <taxon>Nitrosomonadales</taxon>
        <taxon>Methylophilaceae</taxon>
        <taxon>Methylotenera</taxon>
    </lineage>
</organism>
<protein>
    <recommendedName>
        <fullName evidence="3">SET domain-containing protein</fullName>
    </recommendedName>
</protein>
<dbReference type="Proteomes" id="UP000297706">
    <property type="component" value="Unassembled WGS sequence"/>
</dbReference>
<comment type="caution">
    <text evidence="1">The sequence shown here is derived from an EMBL/GenBank/DDBJ whole genome shotgun (WGS) entry which is preliminary data.</text>
</comment>
<evidence type="ECO:0000313" key="2">
    <source>
        <dbReference type="Proteomes" id="UP000297706"/>
    </source>
</evidence>
<keyword evidence="2" id="KW-1185">Reference proteome</keyword>
<dbReference type="EMBL" id="PQVH01000005">
    <property type="protein sequence ID" value="TFW72510.1"/>
    <property type="molecule type" value="Genomic_DNA"/>
</dbReference>
<accession>A0A4Y9VT59</accession>
<reference evidence="1 2" key="1">
    <citation type="submission" date="2018-02" db="EMBL/GenBank/DDBJ databases">
        <title>A novel lanthanide dependent methylotroph, Methylotenera sp. La3113.</title>
        <authorList>
            <person name="Lv H."/>
            <person name="Tani A."/>
        </authorList>
    </citation>
    <scope>NUCLEOTIDE SEQUENCE [LARGE SCALE GENOMIC DNA]</scope>
    <source>
        <strain evidence="1 2">La3113</strain>
    </source>
</reference>
<proteinExistence type="predicted"/>
<gene>
    <name evidence="1" type="ORF">C3Y98_02560</name>
</gene>
<sequence>MQFTEILDKFRALGGVADNIELRHGRYGRGIFPINPNKPIKIKIPSKLLASPSWLVLDRDNHIRIKPKLELEPAWVDFYESYQQFFGWSNVGINELSEYHNELTKLPKKIKQFLLLFGWHDEDFDKKSVKDYLKEYLASRQIRIGNESKLMPIIELINHSADGKQYIADDGVKFEGTFKDEALACYHGSFDALHFFRIYHFNSESSTVLSCDVKIEVPNVGLINISRFDAMVEIVDGVVIPRMVKTKSGIQIDFIELVNKKNKQTPRKIFTDGIQRFNVSFLVANQIFDGLIEHNRKAYSNFASECRLSNNKVAKELESIALNQLKLLNE</sequence>